<feature type="region of interest" description="Disordered" evidence="1">
    <location>
        <begin position="273"/>
        <end position="344"/>
    </location>
</feature>
<dbReference type="InterPro" id="IPR023346">
    <property type="entry name" value="Lysozyme-like_dom_sf"/>
</dbReference>
<reference evidence="3" key="1">
    <citation type="submission" date="2021-02" db="EMBL/GenBank/DDBJ databases">
        <title>Genome-Resolved Metagenomics of a Microbial Community Performing Photosynthetic Biological Nutrient Removal.</title>
        <authorList>
            <person name="Mcdaniel E.A."/>
        </authorList>
    </citation>
    <scope>NUCLEOTIDE SEQUENCE</scope>
    <source>
        <strain evidence="3">UWPOB_OBS1</strain>
    </source>
</reference>
<dbReference type="CDD" id="cd13402">
    <property type="entry name" value="LT_TF-like"/>
    <property type="match status" value="1"/>
</dbReference>
<dbReference type="InterPro" id="IPR008258">
    <property type="entry name" value="Transglycosylase_SLT_dom_1"/>
</dbReference>
<sequence length="647" mass="69906">MSKNEAEAHHKKPHAEVKHQGDQTEKHSEGEPKHKLASEAAKELSSAGGNKAAEAHIKHRQAGGKHDSGHEHEHELTIVGAEDGKAAAKKSGGVSAEKTGDDKAKVVEAKADSQPDKVEAKPGAQPDKAEAKAVTQPEAAGKDSKPAAETKPLVIADKTAQFSDSFKTEAIEANAKAAADGQKPPKITVSLQEFGEDKDLKEPHYVVKKDGTVEMHGDPVKLGSKEVRVEVERDPGAVNPSDQQLAVTDQLVAKINQDLQKAYPQQADQVVLDDQGDLVSSKTEKAAGLKSPPDKEGLSPETKESVEQTKRLHRSGGVDMPRAATDGMGSFESRTVPRQQGETDKMAAMKESWAGLFKPDKDHPYETVRRHPDGEMRVGRYGFNATQLENWLNGLTPEQIDKLIAEGKLPKNFADPKFREQFMSFLQKMKNGEQPTPDEMKQFLPKEAQETIAGQILEKMSGAVGDNPGMAAAAAVSGRDAGTIDQNFINSPQARELSQAGKTLYDIATNRQAVEGNVVGRLPEGDRRELITKALEIANKPVTDANIAAVNLIVQHESSWNPNVQNDWDSNARKGIPSQGLMQTIPPTFNAHKDRTGQVEAAGHSNSIRDPLANLVAGINYSYSRYGSLANVPGVKSIARGGDYRPY</sequence>
<comment type="caution">
    <text evidence="3">The sequence shown here is derived from an EMBL/GenBank/DDBJ whole genome shotgun (WGS) entry which is preliminary data.</text>
</comment>
<gene>
    <name evidence="3" type="ORF">J0M35_08695</name>
</gene>
<dbReference type="EMBL" id="JAFLCK010000010">
    <property type="protein sequence ID" value="MBN8660424.1"/>
    <property type="molecule type" value="Genomic_DNA"/>
</dbReference>
<dbReference type="AlphaFoldDB" id="A0A8J7P7Q6"/>
<feature type="compositionally biased region" description="Basic and acidic residues" evidence="1">
    <location>
        <begin position="1"/>
        <end position="42"/>
    </location>
</feature>
<feature type="compositionally biased region" description="Basic and acidic residues" evidence="1">
    <location>
        <begin position="98"/>
        <end position="120"/>
    </location>
</feature>
<evidence type="ECO:0000313" key="3">
    <source>
        <dbReference type="EMBL" id="MBN8660424.1"/>
    </source>
</evidence>
<protein>
    <submittedName>
        <fullName evidence="3">Transglycosylase SLT domain-containing protein</fullName>
    </submittedName>
</protein>
<feature type="compositionally biased region" description="Basic and acidic residues" evidence="1">
    <location>
        <begin position="64"/>
        <end position="86"/>
    </location>
</feature>
<feature type="domain" description="Transglycosylase SLT" evidence="2">
    <location>
        <begin position="550"/>
        <end position="630"/>
    </location>
</feature>
<dbReference type="Proteomes" id="UP000664277">
    <property type="component" value="Unassembled WGS sequence"/>
</dbReference>
<dbReference type="SUPFAM" id="SSF53955">
    <property type="entry name" value="Lysozyme-like"/>
    <property type="match status" value="1"/>
</dbReference>
<name>A0A8J7P7Q6_9BACT</name>
<dbReference type="Gene3D" id="1.10.530.10">
    <property type="match status" value="1"/>
</dbReference>
<dbReference type="Pfam" id="PF01464">
    <property type="entry name" value="SLT"/>
    <property type="match status" value="1"/>
</dbReference>
<accession>A0A8J7P7Q6</accession>
<evidence type="ECO:0000256" key="1">
    <source>
        <dbReference type="SAM" id="MobiDB-lite"/>
    </source>
</evidence>
<feature type="compositionally biased region" description="Basic and acidic residues" evidence="1">
    <location>
        <begin position="282"/>
        <end position="310"/>
    </location>
</feature>
<evidence type="ECO:0000259" key="2">
    <source>
        <dbReference type="Pfam" id="PF01464"/>
    </source>
</evidence>
<organism evidence="3 4">
    <name type="scientific">Candidatus Obscuribacter phosphatis</name>
    <dbReference type="NCBI Taxonomy" id="1906157"/>
    <lineage>
        <taxon>Bacteria</taxon>
        <taxon>Bacillati</taxon>
        <taxon>Candidatus Melainabacteria</taxon>
        <taxon>Candidatus Obscuribacterales</taxon>
        <taxon>Candidatus Obscuribacteraceae</taxon>
        <taxon>Candidatus Obscuribacter</taxon>
    </lineage>
</organism>
<feature type="region of interest" description="Disordered" evidence="1">
    <location>
        <begin position="1"/>
        <end position="152"/>
    </location>
</feature>
<evidence type="ECO:0000313" key="4">
    <source>
        <dbReference type="Proteomes" id="UP000664277"/>
    </source>
</evidence>
<proteinExistence type="predicted"/>